<protein>
    <submittedName>
        <fullName evidence="1">Uncharacterized protein</fullName>
    </submittedName>
</protein>
<evidence type="ECO:0000313" key="1">
    <source>
        <dbReference type="EMBL" id="KAF7137348.1"/>
    </source>
</evidence>
<sequence length="69" mass="7697">MIPTETSMAGPEILRARRLLTELAKLSLLTLLCFDFVEQSSVDFRKVDAHFLQLKSSSSSLITQGRANN</sequence>
<dbReference type="EMBL" id="WJXA01000007">
    <property type="protein sequence ID" value="KAF7137348.1"/>
    <property type="molecule type" value="Genomic_DNA"/>
</dbReference>
<dbReference type="Proteomes" id="UP000626092">
    <property type="component" value="Unassembled WGS sequence"/>
</dbReference>
<dbReference type="AlphaFoldDB" id="A0A834GLU9"/>
<keyword evidence="2" id="KW-1185">Reference proteome</keyword>
<reference evidence="1" key="1">
    <citation type="submission" date="2019-11" db="EMBL/GenBank/DDBJ databases">
        <authorList>
            <person name="Liu Y."/>
            <person name="Hou J."/>
            <person name="Li T.-Q."/>
            <person name="Guan C.-H."/>
            <person name="Wu X."/>
            <person name="Wu H.-Z."/>
            <person name="Ling F."/>
            <person name="Zhang R."/>
            <person name="Shi X.-G."/>
            <person name="Ren J.-P."/>
            <person name="Chen E.-F."/>
            <person name="Sun J.-M."/>
        </authorList>
    </citation>
    <scope>NUCLEOTIDE SEQUENCE</scope>
    <source>
        <strain evidence="1">Adult_tree_wgs_1</strain>
        <tissue evidence="1">Leaves</tissue>
    </source>
</reference>
<accession>A0A834GLU9</accession>
<name>A0A834GLU9_RHOSS</name>
<organism evidence="1 2">
    <name type="scientific">Rhododendron simsii</name>
    <name type="common">Sims's rhododendron</name>
    <dbReference type="NCBI Taxonomy" id="118357"/>
    <lineage>
        <taxon>Eukaryota</taxon>
        <taxon>Viridiplantae</taxon>
        <taxon>Streptophyta</taxon>
        <taxon>Embryophyta</taxon>
        <taxon>Tracheophyta</taxon>
        <taxon>Spermatophyta</taxon>
        <taxon>Magnoliopsida</taxon>
        <taxon>eudicotyledons</taxon>
        <taxon>Gunneridae</taxon>
        <taxon>Pentapetalae</taxon>
        <taxon>asterids</taxon>
        <taxon>Ericales</taxon>
        <taxon>Ericaceae</taxon>
        <taxon>Ericoideae</taxon>
        <taxon>Rhodoreae</taxon>
        <taxon>Rhododendron</taxon>
    </lineage>
</organism>
<proteinExistence type="predicted"/>
<comment type="caution">
    <text evidence="1">The sequence shown here is derived from an EMBL/GenBank/DDBJ whole genome shotgun (WGS) entry which is preliminary data.</text>
</comment>
<evidence type="ECO:0000313" key="2">
    <source>
        <dbReference type="Proteomes" id="UP000626092"/>
    </source>
</evidence>
<dbReference type="OrthoDB" id="10506003at2759"/>
<gene>
    <name evidence="1" type="ORF">RHSIM_Rhsim07G0151600</name>
</gene>